<dbReference type="GO" id="GO:0004814">
    <property type="term" value="F:arginine-tRNA ligase activity"/>
    <property type="evidence" value="ECO:0007669"/>
    <property type="project" value="UniProtKB-UniRule"/>
</dbReference>
<keyword evidence="9 11" id="KW-0030">Aminoacyl-tRNA synthetase</keyword>
<comment type="subcellular location">
    <subcellularLocation>
        <location evidence="1 11">Cytoplasm</location>
    </subcellularLocation>
</comment>
<dbReference type="EMBL" id="AEKM01000003">
    <property type="protein sequence ID" value="EFQ55826.1"/>
    <property type="molecule type" value="Genomic_DNA"/>
</dbReference>
<dbReference type="Gene3D" id="3.40.50.620">
    <property type="entry name" value="HUPs"/>
    <property type="match status" value="1"/>
</dbReference>
<dbReference type="InterPro" id="IPR009080">
    <property type="entry name" value="tRNAsynth_Ia_anticodon-bd"/>
</dbReference>
<keyword evidence="6 11" id="KW-0547">Nucleotide-binding</keyword>
<comment type="caution">
    <text evidence="15">The sequence shown here is derived from an EMBL/GenBank/DDBJ whole genome shotgun (WGS) entry which is preliminary data.</text>
</comment>
<dbReference type="FunFam" id="3.40.50.620:FF:000116">
    <property type="entry name" value="Arginine--tRNA ligase"/>
    <property type="match status" value="1"/>
</dbReference>
<dbReference type="HAMAP" id="MF_00123">
    <property type="entry name" value="Arg_tRNA_synth"/>
    <property type="match status" value="1"/>
</dbReference>
<sequence length="562" mass="63306">MNNKELIASELAKVIDSLDQDAILNLLEQPKSSDLGDIAFPAFSLAKVERKAPQAIAADIAEKIDQSAFEKVVATGPYVNFFLDKSKISDQVIKSVIEAGADYGQQDEGKGQNITIDLSSPNIAKPFSVGHLRSTVIGDALSNIFRKMGYNTIKINHLGDWGKQFGLLMVAYKKWGSKEAVEANPIDELLKLYVRINAEIENDPELDEEGRKWFKKLEDGDPEATELWQWFRDESLVEFNRIYKLLGVEFDSLNGEAFYNDKMDEGVQILEDKGLLKESKGASIVELDDVNLPPAMIKKSDGATLYITRDIATAIYRARTYNFVKNIYAVGQEQSNHFRQLKAVLKKMGFDWSDDMVHVDFGLVTKNRQKLSTRKGNIILLEPTLQEAISRAKAQIEEKNPDLENKEEVAHAVGVGAVKFYDLKTDRRNGYDFDLEAMVSFEGETGPYVQYAYARIQSILRKANFTPSTDATYSLSDPESWEIIKLLQDFSRVVKRAAENYDPSLIAKYAINLAQAFNKYYAHTRILDESPERESRLALSYSTAVVLKEALRLLGVDAPEKM</sequence>
<evidence type="ECO:0000259" key="14">
    <source>
        <dbReference type="SMART" id="SM01016"/>
    </source>
</evidence>
<dbReference type="PANTHER" id="PTHR11956:SF5">
    <property type="entry name" value="ARGININE--TRNA LIGASE, CYTOPLASMIC"/>
    <property type="match status" value="1"/>
</dbReference>
<evidence type="ECO:0000256" key="3">
    <source>
        <dbReference type="ARBA" id="ARBA00011245"/>
    </source>
</evidence>
<dbReference type="SUPFAM" id="SSF47323">
    <property type="entry name" value="Anticodon-binding domain of a subclass of class I aminoacyl-tRNA synthetases"/>
    <property type="match status" value="1"/>
</dbReference>
<evidence type="ECO:0000256" key="7">
    <source>
        <dbReference type="ARBA" id="ARBA00022840"/>
    </source>
</evidence>
<dbReference type="Pfam" id="PF05746">
    <property type="entry name" value="DALR_1"/>
    <property type="match status" value="1"/>
</dbReference>
<protein>
    <recommendedName>
        <fullName evidence="11">Arginine--tRNA ligase</fullName>
        <ecNumber evidence="11">6.1.1.19</ecNumber>
    </recommendedName>
    <alternativeName>
        <fullName evidence="11">Arginyl-tRNA synthetase</fullName>
        <shortName evidence="11">ArgRS</shortName>
    </alternativeName>
</protein>
<dbReference type="Gene3D" id="3.30.1360.70">
    <property type="entry name" value="Arginyl tRNA synthetase N-terminal domain"/>
    <property type="match status" value="1"/>
</dbReference>
<dbReference type="PANTHER" id="PTHR11956">
    <property type="entry name" value="ARGINYL-TRNA SYNTHETASE"/>
    <property type="match status" value="1"/>
</dbReference>
<feature type="domain" description="Arginyl tRNA synthetase N-terminal" evidence="14">
    <location>
        <begin position="5"/>
        <end position="83"/>
    </location>
</feature>
<comment type="catalytic activity">
    <reaction evidence="10 11">
        <text>tRNA(Arg) + L-arginine + ATP = L-arginyl-tRNA(Arg) + AMP + diphosphate</text>
        <dbReference type="Rhea" id="RHEA:20301"/>
        <dbReference type="Rhea" id="RHEA-COMP:9658"/>
        <dbReference type="Rhea" id="RHEA-COMP:9673"/>
        <dbReference type="ChEBI" id="CHEBI:30616"/>
        <dbReference type="ChEBI" id="CHEBI:32682"/>
        <dbReference type="ChEBI" id="CHEBI:33019"/>
        <dbReference type="ChEBI" id="CHEBI:78442"/>
        <dbReference type="ChEBI" id="CHEBI:78513"/>
        <dbReference type="ChEBI" id="CHEBI:456215"/>
        <dbReference type="EC" id="6.1.1.19"/>
    </reaction>
</comment>
<dbReference type="GO" id="GO:0006420">
    <property type="term" value="P:arginyl-tRNA aminoacylation"/>
    <property type="evidence" value="ECO:0007669"/>
    <property type="project" value="UniProtKB-UniRule"/>
</dbReference>
<keyword evidence="8 11" id="KW-0648">Protein biosynthesis</keyword>
<dbReference type="CDD" id="cd07956">
    <property type="entry name" value="Anticodon_Ia_Arg"/>
    <property type="match status" value="1"/>
</dbReference>
<dbReference type="EC" id="6.1.1.19" evidence="11"/>
<dbReference type="NCBIfam" id="TIGR00456">
    <property type="entry name" value="argS"/>
    <property type="match status" value="1"/>
</dbReference>
<dbReference type="SUPFAM" id="SSF55190">
    <property type="entry name" value="Arginyl-tRNA synthetase (ArgRS), N-terminal 'additional' domain"/>
    <property type="match status" value="1"/>
</dbReference>
<organism evidence="15 16">
    <name type="scientific">Streptococcus parasanguinis F0405</name>
    <dbReference type="NCBI Taxonomy" id="905067"/>
    <lineage>
        <taxon>Bacteria</taxon>
        <taxon>Bacillati</taxon>
        <taxon>Bacillota</taxon>
        <taxon>Bacilli</taxon>
        <taxon>Lactobacillales</taxon>
        <taxon>Streptococcaceae</taxon>
        <taxon>Streptococcus</taxon>
    </lineage>
</organism>
<dbReference type="Proteomes" id="UP000003812">
    <property type="component" value="Unassembled WGS sequence"/>
</dbReference>
<accession>E3CBP4</accession>
<dbReference type="Pfam" id="PF03485">
    <property type="entry name" value="Arg_tRNA_synt_N"/>
    <property type="match status" value="1"/>
</dbReference>
<dbReference type="PRINTS" id="PR01038">
    <property type="entry name" value="TRNASYNTHARG"/>
</dbReference>
<gene>
    <name evidence="11 15" type="primary">argS</name>
    <name evidence="15" type="ORF">HMPREF9626_0087</name>
</gene>
<proteinExistence type="inferred from homology"/>
<keyword evidence="4 11" id="KW-0963">Cytoplasm</keyword>
<dbReference type="CDD" id="cd00671">
    <property type="entry name" value="ArgRS_core"/>
    <property type="match status" value="1"/>
</dbReference>
<evidence type="ECO:0000256" key="8">
    <source>
        <dbReference type="ARBA" id="ARBA00022917"/>
    </source>
</evidence>
<dbReference type="Gene3D" id="1.10.730.10">
    <property type="entry name" value="Isoleucyl-tRNA Synthetase, Domain 1"/>
    <property type="match status" value="1"/>
</dbReference>
<dbReference type="InterPro" id="IPR036695">
    <property type="entry name" value="Arg-tRNA-synth_N_sf"/>
</dbReference>
<evidence type="ECO:0000256" key="4">
    <source>
        <dbReference type="ARBA" id="ARBA00022490"/>
    </source>
</evidence>
<evidence type="ECO:0000256" key="10">
    <source>
        <dbReference type="ARBA" id="ARBA00049339"/>
    </source>
</evidence>
<dbReference type="InterPro" id="IPR014729">
    <property type="entry name" value="Rossmann-like_a/b/a_fold"/>
</dbReference>
<dbReference type="Pfam" id="PF00750">
    <property type="entry name" value="tRNA-synt_1d"/>
    <property type="match status" value="1"/>
</dbReference>
<dbReference type="SUPFAM" id="SSF52374">
    <property type="entry name" value="Nucleotidylyl transferase"/>
    <property type="match status" value="1"/>
</dbReference>
<dbReference type="InterPro" id="IPR001278">
    <property type="entry name" value="Arg-tRNA-ligase"/>
</dbReference>
<reference evidence="15 16" key="1">
    <citation type="submission" date="2010-10" db="EMBL/GenBank/DDBJ databases">
        <authorList>
            <person name="Durkin A.S."/>
            <person name="Madupu R."/>
            <person name="Torralba M."/>
            <person name="Gillis M."/>
            <person name="Methe B."/>
            <person name="Sutton G."/>
            <person name="Nelson K.E."/>
        </authorList>
    </citation>
    <scope>NUCLEOTIDE SEQUENCE [LARGE SCALE GENOMIC DNA]</scope>
    <source>
        <strain evidence="15 16">F0405</strain>
    </source>
</reference>
<keyword evidence="5 11" id="KW-0436">Ligase</keyword>
<keyword evidence="7 11" id="KW-0067">ATP-binding</keyword>
<evidence type="ECO:0000313" key="16">
    <source>
        <dbReference type="Proteomes" id="UP000003812"/>
    </source>
</evidence>
<evidence type="ECO:0000256" key="9">
    <source>
        <dbReference type="ARBA" id="ARBA00023146"/>
    </source>
</evidence>
<feature type="domain" description="DALR anticodon binding" evidence="13">
    <location>
        <begin position="449"/>
        <end position="562"/>
    </location>
</feature>
<evidence type="ECO:0000256" key="12">
    <source>
        <dbReference type="RuleBase" id="RU363038"/>
    </source>
</evidence>
<comment type="similarity">
    <text evidence="2 11 12">Belongs to the class-I aminoacyl-tRNA synthetase family.</text>
</comment>
<evidence type="ECO:0000256" key="5">
    <source>
        <dbReference type="ARBA" id="ARBA00022598"/>
    </source>
</evidence>
<evidence type="ECO:0000259" key="13">
    <source>
        <dbReference type="SMART" id="SM00836"/>
    </source>
</evidence>
<evidence type="ECO:0000256" key="1">
    <source>
        <dbReference type="ARBA" id="ARBA00004496"/>
    </source>
</evidence>
<evidence type="ECO:0000313" key="15">
    <source>
        <dbReference type="EMBL" id="EFQ55826.1"/>
    </source>
</evidence>
<comment type="subunit">
    <text evidence="3 11">Monomer.</text>
</comment>
<evidence type="ECO:0000256" key="11">
    <source>
        <dbReference type="HAMAP-Rule" id="MF_00123"/>
    </source>
</evidence>
<dbReference type="InterPro" id="IPR008909">
    <property type="entry name" value="DALR_anticod-bd"/>
</dbReference>
<dbReference type="AlphaFoldDB" id="E3CBP4"/>
<dbReference type="GO" id="GO:0005524">
    <property type="term" value="F:ATP binding"/>
    <property type="evidence" value="ECO:0007669"/>
    <property type="project" value="UniProtKB-UniRule"/>
</dbReference>
<dbReference type="InterPro" id="IPR005148">
    <property type="entry name" value="Arg-tRNA-synth_N"/>
</dbReference>
<name>E3CBP4_STRPA</name>
<feature type="short sequence motif" description="'HIGH' region" evidence="11">
    <location>
        <begin position="121"/>
        <end position="131"/>
    </location>
</feature>
<dbReference type="FunFam" id="1.10.730.10:FF:000006">
    <property type="entry name" value="Arginyl-tRNA synthetase 2, mitochondrial"/>
    <property type="match status" value="1"/>
</dbReference>
<dbReference type="GO" id="GO:0005737">
    <property type="term" value="C:cytoplasm"/>
    <property type="evidence" value="ECO:0007669"/>
    <property type="project" value="UniProtKB-SubCell"/>
</dbReference>
<dbReference type="SMART" id="SM01016">
    <property type="entry name" value="Arg_tRNA_synt_N"/>
    <property type="match status" value="1"/>
</dbReference>
<dbReference type="SMART" id="SM00836">
    <property type="entry name" value="DALR_1"/>
    <property type="match status" value="1"/>
</dbReference>
<evidence type="ECO:0000256" key="6">
    <source>
        <dbReference type="ARBA" id="ARBA00022741"/>
    </source>
</evidence>
<dbReference type="InterPro" id="IPR035684">
    <property type="entry name" value="ArgRS_core"/>
</dbReference>
<evidence type="ECO:0000256" key="2">
    <source>
        <dbReference type="ARBA" id="ARBA00005594"/>
    </source>
</evidence>